<reference evidence="2" key="1">
    <citation type="submission" date="2014-09" db="EMBL/GenBank/DDBJ databases">
        <authorList>
            <person name="Mudge J."/>
            <person name="Ramaraj T."/>
            <person name="Lindquist I.E."/>
            <person name="Bharti A.K."/>
            <person name="Sundararajan A."/>
            <person name="Cameron C.T."/>
            <person name="Woodward J.E."/>
            <person name="May G.D."/>
            <person name="Brubaker C."/>
            <person name="Broadhvest J."/>
            <person name="Wilkins T.A."/>
        </authorList>
    </citation>
    <scope>NUCLEOTIDE SEQUENCE</scope>
    <source>
        <strain evidence="2">cv. AKA8401</strain>
    </source>
</reference>
<accession>A0A0B0P2T7</accession>
<evidence type="ECO:0000313" key="1">
    <source>
        <dbReference type="EMBL" id="KHG19330.1"/>
    </source>
</evidence>
<protein>
    <submittedName>
        <fullName evidence="1">Uncharacterized protein</fullName>
    </submittedName>
</protein>
<organism evidence="1 2">
    <name type="scientific">Gossypium arboreum</name>
    <name type="common">Tree cotton</name>
    <name type="synonym">Gossypium nanking</name>
    <dbReference type="NCBI Taxonomy" id="29729"/>
    <lineage>
        <taxon>Eukaryota</taxon>
        <taxon>Viridiplantae</taxon>
        <taxon>Streptophyta</taxon>
        <taxon>Embryophyta</taxon>
        <taxon>Tracheophyta</taxon>
        <taxon>Spermatophyta</taxon>
        <taxon>Magnoliopsida</taxon>
        <taxon>eudicotyledons</taxon>
        <taxon>Gunneridae</taxon>
        <taxon>Pentapetalae</taxon>
        <taxon>rosids</taxon>
        <taxon>malvids</taxon>
        <taxon>Malvales</taxon>
        <taxon>Malvaceae</taxon>
        <taxon>Malvoideae</taxon>
        <taxon>Gossypium</taxon>
    </lineage>
</organism>
<dbReference type="EMBL" id="KN412771">
    <property type="protein sequence ID" value="KHG19330.1"/>
    <property type="molecule type" value="Genomic_DNA"/>
</dbReference>
<evidence type="ECO:0000313" key="2">
    <source>
        <dbReference type="Proteomes" id="UP000032142"/>
    </source>
</evidence>
<proteinExistence type="predicted"/>
<dbReference type="AlphaFoldDB" id="A0A0B0P2T7"/>
<keyword evidence="2" id="KW-1185">Reference proteome</keyword>
<dbReference type="Proteomes" id="UP000032142">
    <property type="component" value="Unassembled WGS sequence"/>
</dbReference>
<sequence length="32" mass="4069">MQRRMKKRLKERHWNHFRSGSLSRLKISIQFL</sequence>
<gene>
    <name evidence="1" type="ORF">F383_02868</name>
</gene>
<name>A0A0B0P2T7_GOSAR</name>